<dbReference type="EMBL" id="JAZHOG010000003">
    <property type="protein sequence ID" value="MEJ8566990.1"/>
    <property type="molecule type" value="Genomic_DNA"/>
</dbReference>
<dbReference type="PANTHER" id="PTHR30121">
    <property type="entry name" value="UNCHARACTERIZED PROTEIN YJGR-RELATED"/>
    <property type="match status" value="1"/>
</dbReference>
<name>A0AAW9REZ7_9GAMM</name>
<dbReference type="RefSeq" id="WP_354694311.1">
    <property type="nucleotide sequence ID" value="NZ_JAZHOG010000003.1"/>
</dbReference>
<evidence type="ECO:0000259" key="3">
    <source>
        <dbReference type="Pfam" id="PF01935"/>
    </source>
</evidence>
<keyword evidence="5" id="KW-1185">Reference proteome</keyword>
<feature type="compositionally biased region" description="Low complexity" evidence="2">
    <location>
        <begin position="458"/>
        <end position="471"/>
    </location>
</feature>
<dbReference type="InterPro" id="IPR027417">
    <property type="entry name" value="P-loop_NTPase"/>
</dbReference>
<proteinExistence type="predicted"/>
<dbReference type="AlphaFoldDB" id="A0AAW9REZ7"/>
<dbReference type="InterPro" id="IPR051162">
    <property type="entry name" value="T4SS_component"/>
</dbReference>
<evidence type="ECO:0000313" key="4">
    <source>
        <dbReference type="EMBL" id="MEJ8566990.1"/>
    </source>
</evidence>
<dbReference type="SUPFAM" id="SSF52540">
    <property type="entry name" value="P-loop containing nucleoside triphosphate hydrolases"/>
    <property type="match status" value="1"/>
</dbReference>
<dbReference type="Pfam" id="PF01935">
    <property type="entry name" value="DUF87"/>
    <property type="match status" value="1"/>
</dbReference>
<feature type="coiled-coil region" evidence="1">
    <location>
        <begin position="725"/>
        <end position="762"/>
    </location>
</feature>
<reference evidence="4 5" key="1">
    <citation type="submission" date="2024-02" db="EMBL/GenBank/DDBJ databases">
        <title>A novel Wenzhouxiangellaceae bacterium, isolated from coastal sediments.</title>
        <authorList>
            <person name="Du Z.-J."/>
            <person name="Ye Y.-Q."/>
            <person name="Zhang X.-Y."/>
        </authorList>
    </citation>
    <scope>NUCLEOTIDE SEQUENCE [LARGE SCALE GENOMIC DNA]</scope>
    <source>
        <strain evidence="4 5">CH-27</strain>
    </source>
</reference>
<keyword evidence="1" id="KW-0175">Coiled coil</keyword>
<dbReference type="Proteomes" id="UP001359886">
    <property type="component" value="Unassembled WGS sequence"/>
</dbReference>
<feature type="region of interest" description="Disordered" evidence="2">
    <location>
        <begin position="458"/>
        <end position="480"/>
    </location>
</feature>
<comment type="caution">
    <text evidence="4">The sequence shown here is derived from an EMBL/GenBank/DDBJ whole genome shotgun (WGS) entry which is preliminary data.</text>
</comment>
<dbReference type="InterPro" id="IPR002789">
    <property type="entry name" value="HerA_central"/>
</dbReference>
<gene>
    <name evidence="4" type="ORF">V3330_05085</name>
</gene>
<evidence type="ECO:0000256" key="2">
    <source>
        <dbReference type="SAM" id="MobiDB-lite"/>
    </source>
</evidence>
<feature type="domain" description="Helicase HerA central" evidence="3">
    <location>
        <begin position="10"/>
        <end position="71"/>
    </location>
</feature>
<sequence length="792" mass="86016">MDTKKGQYYIGTESDSGDAVLLKASSLTTHGVIFGMTGSGKTGLGVNLLEEALLSGTPTLILDPKGDMGNIMLNFPDSSPEDLEPWMDAAKAKRKGKTVTELAAKESAERREDLAGDGITPERIARFRDGTDFRIYTPGSSIGIGMNVLGSLEAPALDWDVHAETIRDEIEGLVSSILVLAGVKSDPVSGPEHILLSMIVETWWRQGKNLDLATLVGQIPKPPFRKLGVFDLEMFFPEKNRMKLALQLNTLLASPAMASWLEGEPVDIERMLGGDGKTPCAVIYMAHLGETERQFVVTLLLSKVVTWMRSRPGTGELGALIYMDECFGYVPPTAEPPSKKPILTILKQARAFGVGMVLVTQNPVDIDYKAMSNAGTWIVGRLQTENDKRRVLDGIRGGLPDLDARLSNLEKRQFLLYQAKKSEQVILHRRHPMCYRFGPFTRAQVAALMADHKAALAAAEPPASPAEPDQPGAATPATPAVEDVNAPSAIAPPVAEGVETVYLDPAAPWAKALGADLTSTRLAPAAAVTVQLLYDDTRAGVNHAETYEAVVFPLDGIIDAADVLDVDHDDRDFRTDPPAGATYELGNTKLQNKTFWSSLSSDLKNHLVAHRNVTVFKCPPLKLYSRVGESEEAFAARCVAAADELSDQAIAKLRTTYARRIGRLEDRISAADTRVRELEDDASARTQSELLSGVGDLLGAVLSGKFGSSTLNKAASRRTASRKAKARLKAARERHDARQQDLEELEQEFEDALIALQEKHAAMAEARESQDIGLEKSDIRVAEAKLVWVPVS</sequence>
<evidence type="ECO:0000313" key="5">
    <source>
        <dbReference type="Proteomes" id="UP001359886"/>
    </source>
</evidence>
<accession>A0AAW9REZ7</accession>
<organism evidence="4 5">
    <name type="scientific">Elongatibacter sediminis</name>
    <dbReference type="NCBI Taxonomy" id="3119006"/>
    <lineage>
        <taxon>Bacteria</taxon>
        <taxon>Pseudomonadati</taxon>
        <taxon>Pseudomonadota</taxon>
        <taxon>Gammaproteobacteria</taxon>
        <taxon>Chromatiales</taxon>
        <taxon>Wenzhouxiangellaceae</taxon>
        <taxon>Elongatibacter</taxon>
    </lineage>
</organism>
<dbReference type="PANTHER" id="PTHR30121:SF6">
    <property type="entry name" value="SLR6007 PROTEIN"/>
    <property type="match status" value="1"/>
</dbReference>
<protein>
    <submittedName>
        <fullName evidence="4">DUF87 domain-containing protein</fullName>
    </submittedName>
</protein>
<evidence type="ECO:0000256" key="1">
    <source>
        <dbReference type="SAM" id="Coils"/>
    </source>
</evidence>
<dbReference type="Gene3D" id="3.40.50.300">
    <property type="entry name" value="P-loop containing nucleotide triphosphate hydrolases"/>
    <property type="match status" value="2"/>
</dbReference>